<keyword evidence="3" id="KW-1185">Reference proteome</keyword>
<dbReference type="EMBL" id="DS995701">
    <property type="protein sequence ID" value="EEQ27710.1"/>
    <property type="molecule type" value="Genomic_DNA"/>
</dbReference>
<dbReference type="RefSeq" id="XP_002850494.1">
    <property type="nucleotide sequence ID" value="XM_002850448.1"/>
</dbReference>
<feature type="compositionally biased region" description="Polar residues" evidence="1">
    <location>
        <begin position="71"/>
        <end position="82"/>
    </location>
</feature>
<feature type="compositionally biased region" description="Basic and acidic residues" evidence="1">
    <location>
        <begin position="1"/>
        <end position="19"/>
    </location>
</feature>
<evidence type="ECO:0000313" key="3">
    <source>
        <dbReference type="Proteomes" id="UP000002035"/>
    </source>
</evidence>
<dbReference type="VEuPathDB" id="FungiDB:MCYG_00598"/>
<dbReference type="eggNOG" id="ENOG502SAE9">
    <property type="taxonomic scope" value="Eukaryota"/>
</dbReference>
<reference evidence="3" key="1">
    <citation type="journal article" date="2012" name="MBio">
        <title>Comparative genome analysis of Trichophyton rubrum and related dermatophytes reveals candidate genes involved in infection.</title>
        <authorList>
            <person name="Martinez D.A."/>
            <person name="Oliver B.G."/>
            <person name="Graeser Y."/>
            <person name="Goldberg J.M."/>
            <person name="Li W."/>
            <person name="Martinez-Rossi N.M."/>
            <person name="Monod M."/>
            <person name="Shelest E."/>
            <person name="Barton R.C."/>
            <person name="Birch E."/>
            <person name="Brakhage A.A."/>
            <person name="Chen Z."/>
            <person name="Gurr S.J."/>
            <person name="Heiman D."/>
            <person name="Heitman J."/>
            <person name="Kosti I."/>
            <person name="Rossi A."/>
            <person name="Saif S."/>
            <person name="Samalova M."/>
            <person name="Saunders C.W."/>
            <person name="Shea T."/>
            <person name="Summerbell R.C."/>
            <person name="Xu J."/>
            <person name="Young S."/>
            <person name="Zeng Q."/>
            <person name="Birren B.W."/>
            <person name="Cuomo C.A."/>
            <person name="White T.C."/>
        </authorList>
    </citation>
    <scope>NUCLEOTIDE SEQUENCE [LARGE SCALE GENOMIC DNA]</scope>
    <source>
        <strain evidence="3">ATCC MYA-4605 / CBS 113480</strain>
    </source>
</reference>
<dbReference type="GeneID" id="9225719"/>
<sequence length="614" mass="67467">MMVDNRKISSYFKRAEPAETRPVAGVKRPSSKDGPSSPLTSCPPDLSSVLFTSPIREPRQQQVILEDRSRNAGSSQTIQSTPVMDEPGGSSSFVSIPGSQRVLKDGQIMITASDDDDDYSINSATLSADELLARFLGSSGRKEDPDTDTSASKGGKASKAHGQTAAGTKHKFSLDDLVADAMQDKEREAQVSAAKVFIRESIGKNKVKDKHPSDRDDIYASLVSDNSDPVAIQRLKDAVMRTEALQQGTGWSFFRDDPPKAIVPDFPGELIDLGSWEAVLRAVLLRKKNPIEPASRERAFLSGVVGEILNYVPLPDDILLWIIHSGLFSRKTRIITTLCLANQQPVATEPRDELRFAYTTALQICPESRIASLIQPSHIDQLFVTLGANSSALAISELVQPDTRNFDEEEPSPPLNNRSLLSVLTLVSNLAKKFNALTREHTLKILFRLVLDEVVMNDGAICAEAQQAIASLFSESNAASPGLNVHELAAHAYQTVKDTTLQCLLLKHIPPVFPEIALFRCRLASAFLFRDSSLLDKPDTELINLQKISSQLKGERFKVNEHRAEDKEPFNFANLAALTTILDIAIGPGTFEPSFPSKEAEMEVQPDRFCCFRI</sequence>
<feature type="region of interest" description="Disordered" evidence="1">
    <location>
        <begin position="1"/>
        <end position="97"/>
    </location>
</feature>
<name>C5FD26_ARTOC</name>
<proteinExistence type="predicted"/>
<evidence type="ECO:0000313" key="2">
    <source>
        <dbReference type="EMBL" id="EEQ27710.1"/>
    </source>
</evidence>
<gene>
    <name evidence="2" type="ORF">MCYG_00598</name>
</gene>
<protein>
    <submittedName>
        <fullName evidence="2">Uncharacterized protein</fullName>
    </submittedName>
</protein>
<dbReference type="OrthoDB" id="5350396at2759"/>
<dbReference type="HOGENOM" id="CLU_016938_0_0_1"/>
<dbReference type="OMA" id="TLLRMSM"/>
<dbReference type="Proteomes" id="UP000002035">
    <property type="component" value="Unassembled WGS sequence"/>
</dbReference>
<feature type="region of interest" description="Disordered" evidence="1">
    <location>
        <begin position="137"/>
        <end position="167"/>
    </location>
</feature>
<accession>C5FD26</accession>
<evidence type="ECO:0000256" key="1">
    <source>
        <dbReference type="SAM" id="MobiDB-lite"/>
    </source>
</evidence>
<organism evidence="2 3">
    <name type="scientific">Arthroderma otae (strain ATCC MYA-4605 / CBS 113480)</name>
    <name type="common">Microsporum canis</name>
    <dbReference type="NCBI Taxonomy" id="554155"/>
    <lineage>
        <taxon>Eukaryota</taxon>
        <taxon>Fungi</taxon>
        <taxon>Dikarya</taxon>
        <taxon>Ascomycota</taxon>
        <taxon>Pezizomycotina</taxon>
        <taxon>Eurotiomycetes</taxon>
        <taxon>Eurotiomycetidae</taxon>
        <taxon>Onygenales</taxon>
        <taxon>Arthrodermataceae</taxon>
        <taxon>Microsporum</taxon>
    </lineage>
</organism>
<dbReference type="STRING" id="554155.C5FD26"/>
<dbReference type="AlphaFoldDB" id="C5FD26"/>